<keyword evidence="2" id="KW-0488">Methylation</keyword>
<proteinExistence type="inferred from homology"/>
<dbReference type="SMART" id="SM00283">
    <property type="entry name" value="MA"/>
    <property type="match status" value="1"/>
</dbReference>
<evidence type="ECO:0000313" key="10">
    <source>
        <dbReference type="EMBL" id="QGU87877.1"/>
    </source>
</evidence>
<dbReference type="RefSeq" id="WP_156287538.1">
    <property type="nucleotide sequence ID" value="NZ_CP046509.1"/>
</dbReference>
<dbReference type="PROSITE" id="PS50111">
    <property type="entry name" value="CHEMOTAXIS_TRANSDUC_2"/>
    <property type="match status" value="1"/>
</dbReference>
<dbReference type="PANTHER" id="PTHR43531">
    <property type="entry name" value="PROTEIN ICFG"/>
    <property type="match status" value="1"/>
</dbReference>
<dbReference type="InterPro" id="IPR004089">
    <property type="entry name" value="MCPsignal_dom"/>
</dbReference>
<keyword evidence="4 6" id="KW-0807">Transducer</keyword>
<gene>
    <name evidence="10" type="ORF">GN242_11850</name>
</gene>
<dbReference type="InterPro" id="IPR024478">
    <property type="entry name" value="HlyB_4HB_MCP"/>
</dbReference>
<evidence type="ECO:0000259" key="8">
    <source>
        <dbReference type="PROSITE" id="PS50111"/>
    </source>
</evidence>
<dbReference type="CDD" id="cd06225">
    <property type="entry name" value="HAMP"/>
    <property type="match status" value="1"/>
</dbReference>
<dbReference type="GO" id="GO:0005886">
    <property type="term" value="C:plasma membrane"/>
    <property type="evidence" value="ECO:0007669"/>
    <property type="project" value="TreeGrafter"/>
</dbReference>
<keyword evidence="7" id="KW-0812">Transmembrane</keyword>
<dbReference type="FunFam" id="1.10.287.950:FF:000001">
    <property type="entry name" value="Methyl-accepting chemotaxis sensory transducer"/>
    <property type="match status" value="1"/>
</dbReference>
<reference evidence="10 11" key="1">
    <citation type="submission" date="2019-12" db="EMBL/GenBank/DDBJ databases">
        <title>Erwinia sp. nov., isolated from droppings of birds in the Qinghai-Tiebt plateau of China.</title>
        <authorList>
            <person name="Ge Y."/>
        </authorList>
    </citation>
    <scope>NUCLEOTIDE SEQUENCE [LARGE SCALE GENOMIC DNA]</scope>
    <source>
        <strain evidence="10 11">J780</strain>
    </source>
</reference>
<dbReference type="GO" id="GO:0004888">
    <property type="term" value="F:transmembrane signaling receptor activity"/>
    <property type="evidence" value="ECO:0007669"/>
    <property type="project" value="TreeGrafter"/>
</dbReference>
<organism evidence="10 11">
    <name type="scientific">Erwinia sorbitola</name>
    <dbReference type="NCBI Taxonomy" id="2681984"/>
    <lineage>
        <taxon>Bacteria</taxon>
        <taxon>Pseudomonadati</taxon>
        <taxon>Pseudomonadota</taxon>
        <taxon>Gammaproteobacteria</taxon>
        <taxon>Enterobacterales</taxon>
        <taxon>Erwiniaceae</taxon>
        <taxon>Erwinia</taxon>
    </lineage>
</organism>
<keyword evidence="3" id="KW-0145">Chemotaxis</keyword>
<feature type="transmembrane region" description="Helical" evidence="7">
    <location>
        <begin position="7"/>
        <end position="29"/>
    </location>
</feature>
<dbReference type="Gene3D" id="1.10.287.950">
    <property type="entry name" value="Methyl-accepting chemotaxis protein"/>
    <property type="match status" value="1"/>
</dbReference>
<dbReference type="GO" id="GO:0007165">
    <property type="term" value="P:signal transduction"/>
    <property type="evidence" value="ECO:0007669"/>
    <property type="project" value="UniProtKB-KW"/>
</dbReference>
<comment type="similarity">
    <text evidence="5">Belongs to the methyl-accepting chemotaxis (MCP) protein family.</text>
</comment>
<dbReference type="Pfam" id="PF12729">
    <property type="entry name" value="4HB_MCP_1"/>
    <property type="match status" value="1"/>
</dbReference>
<evidence type="ECO:0000256" key="7">
    <source>
        <dbReference type="SAM" id="Phobius"/>
    </source>
</evidence>
<dbReference type="Pfam" id="PF00015">
    <property type="entry name" value="MCPsignal"/>
    <property type="match status" value="1"/>
</dbReference>
<dbReference type="Pfam" id="PF00672">
    <property type="entry name" value="HAMP"/>
    <property type="match status" value="1"/>
</dbReference>
<feature type="domain" description="HAMP" evidence="9">
    <location>
        <begin position="210"/>
        <end position="262"/>
    </location>
</feature>
<evidence type="ECO:0000256" key="3">
    <source>
        <dbReference type="ARBA" id="ARBA00022500"/>
    </source>
</evidence>
<keyword evidence="7" id="KW-0472">Membrane</keyword>
<feature type="domain" description="Methyl-accepting transducer" evidence="8">
    <location>
        <begin position="267"/>
        <end position="496"/>
    </location>
</feature>
<accession>A0A6I6EDI2</accession>
<evidence type="ECO:0000256" key="4">
    <source>
        <dbReference type="ARBA" id="ARBA00023224"/>
    </source>
</evidence>
<evidence type="ECO:0000313" key="11">
    <source>
        <dbReference type="Proteomes" id="UP000424752"/>
    </source>
</evidence>
<name>A0A6I6EDI2_9GAMM</name>
<dbReference type="InterPro" id="IPR003660">
    <property type="entry name" value="HAMP_dom"/>
</dbReference>
<dbReference type="EMBL" id="CP046509">
    <property type="protein sequence ID" value="QGU87877.1"/>
    <property type="molecule type" value="Genomic_DNA"/>
</dbReference>
<evidence type="ECO:0000256" key="1">
    <source>
        <dbReference type="ARBA" id="ARBA00004370"/>
    </source>
</evidence>
<evidence type="ECO:0000256" key="2">
    <source>
        <dbReference type="ARBA" id="ARBA00022481"/>
    </source>
</evidence>
<dbReference type="AlphaFoldDB" id="A0A6I6EDI2"/>
<dbReference type="InterPro" id="IPR051310">
    <property type="entry name" value="MCP_chemotaxis"/>
</dbReference>
<evidence type="ECO:0000256" key="6">
    <source>
        <dbReference type="PROSITE-ProRule" id="PRU00284"/>
    </source>
</evidence>
<protein>
    <submittedName>
        <fullName evidence="10">HAMP domain-containing protein</fullName>
    </submittedName>
</protein>
<feature type="transmembrane region" description="Helical" evidence="7">
    <location>
        <begin position="190"/>
        <end position="209"/>
    </location>
</feature>
<dbReference type="KEGG" id="erwi:GN242_11850"/>
<dbReference type="PANTHER" id="PTHR43531:SF14">
    <property type="entry name" value="METHYL-ACCEPTING CHEMOTAXIS PROTEIN I-RELATED"/>
    <property type="match status" value="1"/>
</dbReference>
<sequence length="521" mass="56302">MRLTIRARLIGIVGLLCILLIIAAVWGIIGLRAADQRAAATYRTELLPLQSSARLYRLAQLQSATLFEALRYWTDAGEVDKRLATIQHYASQIEQERAQYQSLAQIPGTEKVSQQFVRDLTGWQQALNDAGALLKTGNPSAALVIIETRLRSGSLALQQGIDQLDLLMREHAGHTYQQSAHSYQLARNSLIAILTVGLLMALIAGMMLVRSISRSVGNARQLAEEIANGQLDHHIEHFAPDELGELMRALASMDHRLSGIVREVGDSAVALNDAAHQMAEGNQDLSGRTLAQASSLEQTAASMEQMTATVKHNADNASQANELAMTVREQALRGSKVLDDAVGAMREIESSSKQIADINRVIDEIAFQTNLLALNAAVEAARAGEMGRGFAVVAAEVRQLAQRSAQAAQQIKTLIQTSVSKVDTGSSLVLRSGEMLQEINGGVARVVDIVGEIAISSRQQSSGIEQVNVAVIQMDSATQQNAALVQQASSASQTVNQHAELLVEKMAFFRLRGDRPRSPSL</sequence>
<dbReference type="Proteomes" id="UP000424752">
    <property type="component" value="Chromosome"/>
</dbReference>
<evidence type="ECO:0000256" key="5">
    <source>
        <dbReference type="ARBA" id="ARBA00029447"/>
    </source>
</evidence>
<dbReference type="PROSITE" id="PS50885">
    <property type="entry name" value="HAMP"/>
    <property type="match status" value="1"/>
</dbReference>
<dbReference type="GO" id="GO:0006935">
    <property type="term" value="P:chemotaxis"/>
    <property type="evidence" value="ECO:0007669"/>
    <property type="project" value="UniProtKB-KW"/>
</dbReference>
<dbReference type="SUPFAM" id="SSF58104">
    <property type="entry name" value="Methyl-accepting chemotaxis protein (MCP) signaling domain"/>
    <property type="match status" value="1"/>
</dbReference>
<keyword evidence="7" id="KW-1133">Transmembrane helix</keyword>
<dbReference type="SMART" id="SM00304">
    <property type="entry name" value="HAMP"/>
    <property type="match status" value="1"/>
</dbReference>
<dbReference type="CDD" id="cd11386">
    <property type="entry name" value="MCP_signal"/>
    <property type="match status" value="1"/>
</dbReference>
<evidence type="ECO:0000259" key="9">
    <source>
        <dbReference type="PROSITE" id="PS50885"/>
    </source>
</evidence>
<comment type="subcellular location">
    <subcellularLocation>
        <location evidence="1">Membrane</location>
    </subcellularLocation>
</comment>